<gene>
    <name evidence="1" type="ORF">PY06002</name>
</gene>
<accession>Q7RBY4</accession>
<evidence type="ECO:0000313" key="1">
    <source>
        <dbReference type="EMBL" id="EAA18136.1"/>
    </source>
</evidence>
<organism evidence="1 2">
    <name type="scientific">Plasmodium yoelii yoelii</name>
    <dbReference type="NCBI Taxonomy" id="73239"/>
    <lineage>
        <taxon>Eukaryota</taxon>
        <taxon>Sar</taxon>
        <taxon>Alveolata</taxon>
        <taxon>Apicomplexa</taxon>
        <taxon>Aconoidasida</taxon>
        <taxon>Haemosporida</taxon>
        <taxon>Plasmodiidae</taxon>
        <taxon>Plasmodium</taxon>
        <taxon>Plasmodium (Vinckeia)</taxon>
    </lineage>
</organism>
<dbReference type="Proteomes" id="UP000008553">
    <property type="component" value="Unassembled WGS sequence"/>
</dbReference>
<dbReference type="AlphaFoldDB" id="Q7RBY4"/>
<dbReference type="FunCoup" id="Q7RBY4">
    <property type="interactions" value="452"/>
</dbReference>
<evidence type="ECO:0000313" key="2">
    <source>
        <dbReference type="Proteomes" id="UP000008553"/>
    </source>
</evidence>
<protein>
    <submittedName>
        <fullName evidence="1">Uncharacterized protein</fullName>
    </submittedName>
</protein>
<reference evidence="1 2" key="1">
    <citation type="journal article" date="2002" name="Nature">
        <title>Genome sequence and comparative analysis of the model rodent malaria parasite Plasmodium yoelii yoelii.</title>
        <authorList>
            <person name="Carlton J.M."/>
            <person name="Angiuoli S.V."/>
            <person name="Suh B.B."/>
            <person name="Kooij T.W."/>
            <person name="Pertea M."/>
            <person name="Silva J.C."/>
            <person name="Ermolaeva M.D."/>
            <person name="Allen J.E."/>
            <person name="Selengut J.D."/>
            <person name="Koo H.L."/>
            <person name="Peterson J.D."/>
            <person name="Pop M."/>
            <person name="Kosack D.S."/>
            <person name="Shumway M.F."/>
            <person name="Bidwell S.L."/>
            <person name="Shallom S.J."/>
            <person name="van Aken S.E."/>
            <person name="Riedmuller S.B."/>
            <person name="Feldblyum T.V."/>
            <person name="Cho J.K."/>
            <person name="Quackenbush J."/>
            <person name="Sedegah M."/>
            <person name="Shoaibi A."/>
            <person name="Cummings L.M."/>
            <person name="Florens L."/>
            <person name="Yates J.R."/>
            <person name="Raine J.D."/>
            <person name="Sinden R.E."/>
            <person name="Harris M.A."/>
            <person name="Cunningham D.A."/>
            <person name="Preiser P.R."/>
            <person name="Bergman L.W."/>
            <person name="Vaidya A.B."/>
            <person name="van Lin L.H."/>
            <person name="Janse C.J."/>
            <person name="Waters A.P."/>
            <person name="Smith H.O."/>
            <person name="White O.R."/>
            <person name="Salzberg S.L."/>
            <person name="Venter J.C."/>
            <person name="Fraser C.M."/>
            <person name="Hoffman S.L."/>
            <person name="Gardner M.J."/>
            <person name="Carucci D.J."/>
        </authorList>
    </citation>
    <scope>NUCLEOTIDE SEQUENCE [LARGE SCALE GENOMIC DNA]</scope>
    <source>
        <strain evidence="1 2">17XNL</strain>
    </source>
</reference>
<dbReference type="InParanoid" id="Q7RBY4"/>
<comment type="caution">
    <text evidence="1">The sequence shown here is derived from an EMBL/GenBank/DDBJ whole genome shotgun (WGS) entry which is preliminary data.</text>
</comment>
<proteinExistence type="predicted"/>
<sequence length="156" mass="18517">ANYVNIHNAYNYILSKLKHRNIYTHFYHYFLDEKHDFKITQRTYTYNELDDLCTRENPTTFPCIPTERIILNSNGSSQLYYHQIDNEFYAKNILHDVPLISYAQGPFFEKINYGDNKKYSLPTLTYVSDPIYIRRTQKCAISKIADCVCPQECKCD</sequence>
<keyword evidence="2" id="KW-1185">Reference proteome</keyword>
<dbReference type="EMBL" id="AABL01001982">
    <property type="protein sequence ID" value="EAA18136.1"/>
    <property type="molecule type" value="Genomic_DNA"/>
</dbReference>
<name>Q7RBY4_PLAYO</name>
<feature type="non-terminal residue" evidence="1">
    <location>
        <position position="1"/>
    </location>
</feature>
<dbReference type="PaxDb" id="73239-Q7RBY4"/>